<dbReference type="Proteomes" id="UP000184267">
    <property type="component" value="Unassembled WGS sequence"/>
</dbReference>
<evidence type="ECO:0000259" key="2">
    <source>
        <dbReference type="Pfam" id="PF00248"/>
    </source>
</evidence>
<proteinExistence type="predicted"/>
<dbReference type="EMBL" id="MNAD01001498">
    <property type="protein sequence ID" value="OJT04998.1"/>
    <property type="molecule type" value="Genomic_DNA"/>
</dbReference>
<dbReference type="InterPro" id="IPR036812">
    <property type="entry name" value="NAD(P)_OxRdtase_dom_sf"/>
</dbReference>
<evidence type="ECO:0000313" key="3">
    <source>
        <dbReference type="EMBL" id="OJT04998.1"/>
    </source>
</evidence>
<name>A0A1M2VBN3_TRAPU</name>
<dbReference type="Pfam" id="PF00248">
    <property type="entry name" value="Aldo_ket_red"/>
    <property type="match status" value="2"/>
</dbReference>
<dbReference type="CDD" id="cd19079">
    <property type="entry name" value="AKR_EcYajO-like"/>
    <property type="match status" value="1"/>
</dbReference>
<reference evidence="3 4" key="1">
    <citation type="submission" date="2016-10" db="EMBL/GenBank/DDBJ databases">
        <title>Genome sequence of the basidiomycete white-rot fungus Trametes pubescens.</title>
        <authorList>
            <person name="Makela M.R."/>
            <person name="Granchi Z."/>
            <person name="Peng M."/>
            <person name="De Vries R.P."/>
            <person name="Grigoriev I."/>
            <person name="Riley R."/>
            <person name="Hilden K."/>
        </authorList>
    </citation>
    <scope>NUCLEOTIDE SEQUENCE [LARGE SCALE GENOMIC DNA]</scope>
    <source>
        <strain evidence="3 4">FBCC735</strain>
    </source>
</reference>
<dbReference type="InterPro" id="IPR050523">
    <property type="entry name" value="AKR_Detox_Biosynth"/>
</dbReference>
<protein>
    <recommendedName>
        <fullName evidence="2">NADP-dependent oxidoreductase domain-containing protein</fullName>
    </recommendedName>
</protein>
<comment type="caution">
    <text evidence="3">The sequence shown here is derived from an EMBL/GenBank/DDBJ whole genome shotgun (WGS) entry which is preliminary data.</text>
</comment>
<dbReference type="SUPFAM" id="SSF51430">
    <property type="entry name" value="NAD(P)-linked oxidoreductase"/>
    <property type="match status" value="1"/>
</dbReference>
<dbReference type="OMA" id="ICRDDER"/>
<dbReference type="PANTHER" id="PTHR43364:SF4">
    <property type="entry name" value="NAD(P)-LINKED OXIDOREDUCTASE SUPERFAMILY PROTEIN"/>
    <property type="match status" value="1"/>
</dbReference>
<dbReference type="STRING" id="154538.A0A1M2VBN3"/>
<dbReference type="OrthoDB" id="48988at2759"/>
<keyword evidence="4" id="KW-1185">Reference proteome</keyword>
<dbReference type="AlphaFoldDB" id="A0A1M2VBN3"/>
<dbReference type="Gene3D" id="3.20.20.100">
    <property type="entry name" value="NADP-dependent oxidoreductase domain"/>
    <property type="match status" value="1"/>
</dbReference>
<dbReference type="GO" id="GO:0016491">
    <property type="term" value="F:oxidoreductase activity"/>
    <property type="evidence" value="ECO:0007669"/>
    <property type="project" value="UniProtKB-KW"/>
</dbReference>
<organism evidence="3 4">
    <name type="scientific">Trametes pubescens</name>
    <name type="common">White-rot fungus</name>
    <dbReference type="NCBI Taxonomy" id="154538"/>
    <lineage>
        <taxon>Eukaryota</taxon>
        <taxon>Fungi</taxon>
        <taxon>Dikarya</taxon>
        <taxon>Basidiomycota</taxon>
        <taxon>Agaricomycotina</taxon>
        <taxon>Agaricomycetes</taxon>
        <taxon>Polyporales</taxon>
        <taxon>Polyporaceae</taxon>
        <taxon>Trametes</taxon>
    </lineage>
</organism>
<gene>
    <name evidence="3" type="ORF">TRAPUB_4211</name>
</gene>
<evidence type="ECO:0000256" key="1">
    <source>
        <dbReference type="ARBA" id="ARBA00023002"/>
    </source>
</evidence>
<feature type="domain" description="NADP-dependent oxidoreductase" evidence="2">
    <location>
        <begin position="227"/>
        <end position="367"/>
    </location>
</feature>
<keyword evidence="1" id="KW-0560">Oxidoreductase</keyword>
<feature type="domain" description="NADP-dependent oxidoreductase" evidence="2">
    <location>
        <begin position="20"/>
        <end position="187"/>
    </location>
</feature>
<dbReference type="PANTHER" id="PTHR43364">
    <property type="entry name" value="NADH-SPECIFIC METHYLGLYOXAL REDUCTASE-RELATED"/>
    <property type="match status" value="1"/>
</dbReference>
<evidence type="ECO:0000313" key="4">
    <source>
        <dbReference type="Proteomes" id="UP000184267"/>
    </source>
</evidence>
<accession>A0A1M2VBN3</accession>
<dbReference type="InterPro" id="IPR023210">
    <property type="entry name" value="NADP_OxRdtase_dom"/>
</dbReference>
<sequence length="378" mass="42325">MSPKKMEYVRLGNSGLKVSKIILGCMSYGTPDWQGWVLGEEEGLKHIKFAYDNGITTFDTANVYSNGLSEVILGKAIKQFNLPREELVIMTKVYFPRPNDPAKVIWAPADAEAAGIINQKGLNRKHIFDSVKQSLQRLQLDYIDVLQCHRFDYETPIEETMQALHDVVQAGYVRYIGMSSCYAYQCELTYTTSVCAALTRNDSQPDAKYVHEARPRCISHSPTATDYAITHKLTPFISMQNHYSLIYREEEREMFPTLKHFGVGSIPWSPLGRGLLTHPLNTETLRSKTDGFLQIYNIPAIPAIVSRVEELSKKKGASMAQIATAWILAKPGVTAPIIGTTNLKNLEDILGALDVKLTEEDIKLLEEPYTPVAIVGHS</sequence>